<dbReference type="Proteomes" id="UP000571084">
    <property type="component" value="Unassembled WGS sequence"/>
</dbReference>
<dbReference type="InterPro" id="IPR037021">
    <property type="entry name" value="RnfH_sf"/>
</dbReference>
<gene>
    <name evidence="4" type="ORF">HNR39_004210</name>
</gene>
<dbReference type="SUPFAM" id="SSF54285">
    <property type="entry name" value="MoaD/ThiS"/>
    <property type="match status" value="1"/>
</dbReference>
<evidence type="ECO:0000313" key="5">
    <source>
        <dbReference type="Proteomes" id="UP000571084"/>
    </source>
</evidence>
<evidence type="ECO:0000313" key="4">
    <source>
        <dbReference type="EMBL" id="MBB5202346.1"/>
    </source>
</evidence>
<dbReference type="HAMAP" id="MF_00460">
    <property type="entry name" value="UPF0125_RnfH"/>
    <property type="match status" value="1"/>
</dbReference>
<feature type="region of interest" description="Disordered" evidence="3">
    <location>
        <begin position="111"/>
        <end position="134"/>
    </location>
</feature>
<protein>
    <recommendedName>
        <fullName evidence="2">UPF0125 protein HNR39_004210</fullName>
    </recommendedName>
</protein>
<comment type="caution">
    <text evidence="4">The sequence shown here is derived from an EMBL/GenBank/DDBJ whole genome shotgun (WGS) entry which is preliminary data.</text>
</comment>
<evidence type="ECO:0000256" key="1">
    <source>
        <dbReference type="ARBA" id="ARBA00010645"/>
    </source>
</evidence>
<dbReference type="AlphaFoldDB" id="A0A840RZR2"/>
<dbReference type="InterPro" id="IPR005346">
    <property type="entry name" value="RnfH"/>
</dbReference>
<dbReference type="PANTHER" id="PTHR37483:SF1">
    <property type="entry name" value="UPF0125 PROTEIN RATB"/>
    <property type="match status" value="1"/>
</dbReference>
<dbReference type="Gene3D" id="3.10.20.280">
    <property type="entry name" value="RnfH-like"/>
    <property type="match status" value="1"/>
</dbReference>
<accession>A0A840RZR2</accession>
<reference evidence="4 5" key="1">
    <citation type="submission" date="2020-08" db="EMBL/GenBank/DDBJ databases">
        <title>Genomic Encyclopedia of Type Strains, Phase IV (KMG-IV): sequencing the most valuable type-strain genomes for metagenomic binning, comparative biology and taxonomic classification.</title>
        <authorList>
            <person name="Goeker M."/>
        </authorList>
    </citation>
    <scope>NUCLEOTIDE SEQUENCE [LARGE SCALE GENOMIC DNA]</scope>
    <source>
        <strain evidence="4 5">DSM 23240</strain>
    </source>
</reference>
<dbReference type="Pfam" id="PF03658">
    <property type="entry name" value="Ub-RnfH"/>
    <property type="match status" value="1"/>
</dbReference>
<organism evidence="4 5">
    <name type="scientific">Glaciimonas immobilis</name>
    <dbReference type="NCBI Taxonomy" id="728004"/>
    <lineage>
        <taxon>Bacteria</taxon>
        <taxon>Pseudomonadati</taxon>
        <taxon>Pseudomonadota</taxon>
        <taxon>Betaproteobacteria</taxon>
        <taxon>Burkholderiales</taxon>
        <taxon>Oxalobacteraceae</taxon>
        <taxon>Glaciimonas</taxon>
    </lineage>
</organism>
<dbReference type="PANTHER" id="PTHR37483">
    <property type="entry name" value="UPF0125 PROTEIN RATB"/>
    <property type="match status" value="1"/>
</dbReference>
<dbReference type="NCBIfam" id="NF002490">
    <property type="entry name" value="PRK01777.1"/>
    <property type="match status" value="1"/>
</dbReference>
<evidence type="ECO:0000256" key="3">
    <source>
        <dbReference type="SAM" id="MobiDB-lite"/>
    </source>
</evidence>
<dbReference type="RefSeq" id="WP_311734918.1">
    <property type="nucleotide sequence ID" value="NZ_JAAOZT010000014.1"/>
</dbReference>
<keyword evidence="5" id="KW-1185">Reference proteome</keyword>
<evidence type="ECO:0000256" key="2">
    <source>
        <dbReference type="HAMAP-Rule" id="MF_00460"/>
    </source>
</evidence>
<feature type="region of interest" description="Disordered" evidence="3">
    <location>
        <begin position="1"/>
        <end position="22"/>
    </location>
</feature>
<dbReference type="InterPro" id="IPR016155">
    <property type="entry name" value="Mopterin_synth/thiamin_S_b"/>
</dbReference>
<comment type="similarity">
    <text evidence="1 2">Belongs to the UPF0125 (RnfH) family.</text>
</comment>
<proteinExistence type="inferred from homology"/>
<feature type="compositionally biased region" description="Polar residues" evidence="3">
    <location>
        <begin position="10"/>
        <end position="22"/>
    </location>
</feature>
<dbReference type="EMBL" id="JACHHQ010000013">
    <property type="protein sequence ID" value="MBB5202346.1"/>
    <property type="molecule type" value="Genomic_DNA"/>
</dbReference>
<name>A0A840RZR2_9BURK</name>
<sequence length="134" mass="14762">MIVKIEDPMSAQNNADSKDGTANTLPDTTAVIHVQVCYGTPTSQPIRSLTVPQGTLLHDAIIRSGILDEWHEIDLNHCRVGIFGKLKALDTLVRDRDRIEIYRGLIADPKESRRKRASKVAGEDGSAATDKKSR</sequence>